<evidence type="ECO:0000256" key="1">
    <source>
        <dbReference type="SAM" id="Phobius"/>
    </source>
</evidence>
<dbReference type="EMBL" id="BARW01000133">
    <property type="protein sequence ID" value="GAI60036.1"/>
    <property type="molecule type" value="Genomic_DNA"/>
</dbReference>
<organism evidence="2">
    <name type="scientific">marine sediment metagenome</name>
    <dbReference type="NCBI Taxonomy" id="412755"/>
    <lineage>
        <taxon>unclassified sequences</taxon>
        <taxon>metagenomes</taxon>
        <taxon>ecological metagenomes</taxon>
    </lineage>
</organism>
<protein>
    <submittedName>
        <fullName evidence="2">Uncharacterized protein</fullName>
    </submittedName>
</protein>
<feature type="transmembrane region" description="Helical" evidence="1">
    <location>
        <begin position="20"/>
        <end position="40"/>
    </location>
</feature>
<accession>X1QYY8</accession>
<keyword evidence="1" id="KW-1133">Transmembrane helix</keyword>
<comment type="caution">
    <text evidence="2">The sequence shown here is derived from an EMBL/GenBank/DDBJ whole genome shotgun (WGS) entry which is preliminary data.</text>
</comment>
<name>X1QYY8_9ZZZZ</name>
<gene>
    <name evidence="2" type="ORF">S12H4_00841</name>
</gene>
<dbReference type="AlphaFoldDB" id="X1QYY8"/>
<keyword evidence="1" id="KW-0472">Membrane</keyword>
<sequence length="46" mass="4940">MFGSILIDCIANLLSHVPVAAYADTFMAAIIIASINKAFIQTFIPI</sequence>
<evidence type="ECO:0000313" key="2">
    <source>
        <dbReference type="EMBL" id="GAI60036.1"/>
    </source>
</evidence>
<proteinExistence type="predicted"/>
<keyword evidence="1" id="KW-0812">Transmembrane</keyword>
<reference evidence="2" key="1">
    <citation type="journal article" date="2014" name="Front. Microbiol.">
        <title>High frequency of phylogenetically diverse reductive dehalogenase-homologous genes in deep subseafloor sedimentary metagenomes.</title>
        <authorList>
            <person name="Kawai M."/>
            <person name="Futagami T."/>
            <person name="Toyoda A."/>
            <person name="Takaki Y."/>
            <person name="Nishi S."/>
            <person name="Hori S."/>
            <person name="Arai W."/>
            <person name="Tsubouchi T."/>
            <person name="Morono Y."/>
            <person name="Uchiyama I."/>
            <person name="Ito T."/>
            <person name="Fujiyama A."/>
            <person name="Inagaki F."/>
            <person name="Takami H."/>
        </authorList>
    </citation>
    <scope>NUCLEOTIDE SEQUENCE</scope>
    <source>
        <strain evidence="2">Expedition CK06-06</strain>
    </source>
</reference>